<protein>
    <submittedName>
        <fullName evidence="2">Uncharacterized protein</fullName>
    </submittedName>
</protein>
<dbReference type="Proteomes" id="UP000298138">
    <property type="component" value="Unassembled WGS sequence"/>
</dbReference>
<organism evidence="2 3">
    <name type="scientific">Ascodesmis nigricans</name>
    <dbReference type="NCBI Taxonomy" id="341454"/>
    <lineage>
        <taxon>Eukaryota</taxon>
        <taxon>Fungi</taxon>
        <taxon>Dikarya</taxon>
        <taxon>Ascomycota</taxon>
        <taxon>Pezizomycotina</taxon>
        <taxon>Pezizomycetes</taxon>
        <taxon>Pezizales</taxon>
        <taxon>Ascodesmidaceae</taxon>
        <taxon>Ascodesmis</taxon>
    </lineage>
</organism>
<gene>
    <name evidence="2" type="ORF">EX30DRAFT_375781</name>
</gene>
<dbReference type="InParanoid" id="A0A4S2MHC5"/>
<dbReference type="EMBL" id="ML220230">
    <property type="protein sequence ID" value="TGZ76142.1"/>
    <property type="molecule type" value="Genomic_DNA"/>
</dbReference>
<keyword evidence="3" id="KW-1185">Reference proteome</keyword>
<accession>A0A4S2MHC5</accession>
<dbReference type="AlphaFoldDB" id="A0A4S2MHC5"/>
<proteinExistence type="predicted"/>
<sequence length="296" mass="32451">MSMETFRQSGLAYARADWKMTNVDGQVTKLRRVCIDAPVRIFNMIVKTHIFVSSARHGPVLLGRPYETAARYCSVNRTDGSLLARIKSKQGTEEANWIACPAESNKDRSAIGEAPIDREEIPESSNEHQREHTGYIEDMGYSESVDFYRVTARSAEGLMRDDEYGYERSGKSLSSAGAASFYRRIYGGEAFDKTLTNQTKHIEHQKTSSIHNANVRAKFKRVAEKTQPVDVGTGAAPEGGVPPVPRLAPDGQGNADKLKFGAMLTDAENVRNGTTGCAEPSRSGKSKLGMPAIDAE</sequence>
<evidence type="ECO:0000313" key="2">
    <source>
        <dbReference type="EMBL" id="TGZ76142.1"/>
    </source>
</evidence>
<evidence type="ECO:0000256" key="1">
    <source>
        <dbReference type="SAM" id="MobiDB-lite"/>
    </source>
</evidence>
<feature type="region of interest" description="Disordered" evidence="1">
    <location>
        <begin position="271"/>
        <end position="296"/>
    </location>
</feature>
<reference evidence="2 3" key="1">
    <citation type="submission" date="2019-04" db="EMBL/GenBank/DDBJ databases">
        <title>Comparative genomics and transcriptomics to analyze fruiting body development in filamentous ascomycetes.</title>
        <authorList>
            <consortium name="DOE Joint Genome Institute"/>
            <person name="Lutkenhaus R."/>
            <person name="Traeger S."/>
            <person name="Breuer J."/>
            <person name="Kuo A."/>
            <person name="Lipzen A."/>
            <person name="Pangilinan J."/>
            <person name="Dilworth D."/>
            <person name="Sandor L."/>
            <person name="Poggeler S."/>
            <person name="Barry K."/>
            <person name="Grigoriev I.V."/>
            <person name="Nowrousian M."/>
        </authorList>
    </citation>
    <scope>NUCLEOTIDE SEQUENCE [LARGE SCALE GENOMIC DNA]</scope>
    <source>
        <strain evidence="2 3">CBS 389.68</strain>
    </source>
</reference>
<evidence type="ECO:0000313" key="3">
    <source>
        <dbReference type="Proteomes" id="UP000298138"/>
    </source>
</evidence>
<feature type="region of interest" description="Disordered" evidence="1">
    <location>
        <begin position="225"/>
        <end position="257"/>
    </location>
</feature>
<name>A0A4S2MHC5_9PEZI</name>